<dbReference type="InterPro" id="IPR019004">
    <property type="entry name" value="YqeY/Aim41"/>
</dbReference>
<dbReference type="Pfam" id="PF09424">
    <property type="entry name" value="YqeY"/>
    <property type="match status" value="1"/>
</dbReference>
<keyword evidence="2" id="KW-1185">Reference proteome</keyword>
<organism evidence="1 2">
    <name type="scientific">Enhygromyxa salina</name>
    <dbReference type="NCBI Taxonomy" id="215803"/>
    <lineage>
        <taxon>Bacteria</taxon>
        <taxon>Pseudomonadati</taxon>
        <taxon>Myxococcota</taxon>
        <taxon>Polyangia</taxon>
        <taxon>Nannocystales</taxon>
        <taxon>Nannocystaceae</taxon>
        <taxon>Enhygromyxa</taxon>
    </lineage>
</organism>
<accession>A0A2S9YHT1</accession>
<dbReference type="Gene3D" id="1.10.10.410">
    <property type="match status" value="1"/>
</dbReference>
<sequence length="153" mass="17027">MSDSAIKAQIDKAFRQARLDRDEPTKVVIGLIKNKVLMELKSGSGVEENDELWLRNITAYAKQVRKTIAEIEGLGDRAAEALAEARFELEFCEQFLPKKLDAEATNALVRKLAEDNGITSKNQMGRLMGLIMKNHRDEVEGDLARQAAEAVLA</sequence>
<comment type="caution">
    <text evidence="1">The sequence shown here is derived from an EMBL/GenBank/DDBJ whole genome shotgun (WGS) entry which is preliminary data.</text>
</comment>
<dbReference type="AlphaFoldDB" id="A0A2S9YHT1"/>
<dbReference type="GO" id="GO:0016884">
    <property type="term" value="F:carbon-nitrogen ligase activity, with glutamine as amido-N-donor"/>
    <property type="evidence" value="ECO:0007669"/>
    <property type="project" value="InterPro"/>
</dbReference>
<evidence type="ECO:0000313" key="1">
    <source>
        <dbReference type="EMBL" id="PRQ04677.1"/>
    </source>
</evidence>
<evidence type="ECO:0000313" key="2">
    <source>
        <dbReference type="Proteomes" id="UP000237968"/>
    </source>
</evidence>
<gene>
    <name evidence="1" type="ORF">ENSA5_05910</name>
</gene>
<dbReference type="Proteomes" id="UP000237968">
    <property type="component" value="Unassembled WGS sequence"/>
</dbReference>
<name>A0A2S9YHT1_9BACT</name>
<dbReference type="OrthoDB" id="5514166at2"/>
<proteinExistence type="predicted"/>
<dbReference type="EMBL" id="PVNK01000030">
    <property type="protein sequence ID" value="PRQ04677.1"/>
    <property type="molecule type" value="Genomic_DNA"/>
</dbReference>
<dbReference type="InterPro" id="IPR003789">
    <property type="entry name" value="Asn/Gln_tRNA_amidoTrase-B-like"/>
</dbReference>
<protein>
    <submittedName>
        <fullName evidence="1">Yqey-like protein</fullName>
    </submittedName>
</protein>
<dbReference type="RefSeq" id="WP_106390052.1">
    <property type="nucleotide sequence ID" value="NZ_PVNK01000030.1"/>
</dbReference>
<dbReference type="SUPFAM" id="SSF89095">
    <property type="entry name" value="GatB/YqeY motif"/>
    <property type="match status" value="1"/>
</dbReference>
<dbReference type="PANTHER" id="PTHR28055">
    <property type="entry name" value="ALTERED INHERITANCE OF MITOCHONDRIA PROTEIN 41, MITOCHONDRIAL"/>
    <property type="match status" value="1"/>
</dbReference>
<reference evidence="1 2" key="1">
    <citation type="submission" date="2018-03" db="EMBL/GenBank/DDBJ databases">
        <title>Draft Genome Sequences of the Obligatory Marine Myxobacteria Enhygromyxa salina SWB005.</title>
        <authorList>
            <person name="Poehlein A."/>
            <person name="Moghaddam J.A."/>
            <person name="Harms H."/>
            <person name="Alanjari M."/>
            <person name="Koenig G.M."/>
            <person name="Daniel R."/>
            <person name="Schaeberle T.F."/>
        </authorList>
    </citation>
    <scope>NUCLEOTIDE SEQUENCE [LARGE SCALE GENOMIC DNA]</scope>
    <source>
        <strain evidence="1 2">SWB005</strain>
    </source>
</reference>
<dbReference type="PANTHER" id="PTHR28055:SF1">
    <property type="entry name" value="ALTERED INHERITANCE OF MITOCHONDRIA PROTEIN 41, MITOCHONDRIAL"/>
    <property type="match status" value="1"/>
</dbReference>
<dbReference type="InterPro" id="IPR023168">
    <property type="entry name" value="GatB_Yqey_C_2"/>
</dbReference>